<dbReference type="Proteomes" id="UP000256601">
    <property type="component" value="Unassembled WGS sequence"/>
</dbReference>
<reference evidence="1 2" key="1">
    <citation type="submission" date="2018-07" db="EMBL/GenBank/DDBJ databases">
        <title>Draft Genome Assemblies for Five Robust Yarrowia lipolytica Strains Exhibiting High Lipid Production and Pentose Sugar Utilization and Sugar Alcohol Secretion from Undetoxified Lignocellulosic Biomass Hydrolysates.</title>
        <authorList>
            <consortium name="DOE Joint Genome Institute"/>
            <person name="Walker C."/>
            <person name="Ryu S."/>
            <person name="Na H."/>
            <person name="Zane M."/>
            <person name="LaButti K."/>
            <person name="Lipzen A."/>
            <person name="Haridas S."/>
            <person name="Barry K."/>
            <person name="Grigoriev I.V."/>
            <person name="Quarterman J."/>
            <person name="Slininger P."/>
            <person name="Dien B."/>
            <person name="Trinh C.T."/>
        </authorList>
    </citation>
    <scope>NUCLEOTIDE SEQUENCE [LARGE SCALE GENOMIC DNA]</scope>
    <source>
        <strain evidence="1 2">YB392</strain>
    </source>
</reference>
<accession>A0A371CC29</accession>
<gene>
    <name evidence="1" type="ORF">B0I71DRAFT_128415</name>
</gene>
<sequence length="74" mass="8397">MSEAPEAKWSHLIGKTIVSKSDVADKSDNQFYKEDLPLPNRVLTPTSICTRDLRPDRLNVNVDEKYVCQSVNYG</sequence>
<organism evidence="1 2">
    <name type="scientific">Yarrowia lipolytica</name>
    <name type="common">Candida lipolytica</name>
    <dbReference type="NCBI Taxonomy" id="4952"/>
    <lineage>
        <taxon>Eukaryota</taxon>
        <taxon>Fungi</taxon>
        <taxon>Dikarya</taxon>
        <taxon>Ascomycota</taxon>
        <taxon>Saccharomycotina</taxon>
        <taxon>Dipodascomycetes</taxon>
        <taxon>Dipodascales</taxon>
        <taxon>Dipodascales incertae sedis</taxon>
        <taxon>Yarrowia</taxon>
    </lineage>
</organism>
<dbReference type="Gene3D" id="3.30.10.10">
    <property type="entry name" value="Trypsin Inhibitor V, subunit A"/>
    <property type="match status" value="1"/>
</dbReference>
<name>A0A371CC29_YARLL</name>
<dbReference type="AlphaFoldDB" id="A0A371CC29"/>
<dbReference type="OrthoDB" id="10013825at2759"/>
<protein>
    <submittedName>
        <fullName evidence="1">Uncharacterized protein</fullName>
    </submittedName>
</protein>
<dbReference type="EMBL" id="KZ858958">
    <property type="protein sequence ID" value="RDW27866.1"/>
    <property type="molecule type" value="Genomic_DNA"/>
</dbReference>
<dbReference type="VEuPathDB" id="FungiDB:YALI1_A18196g"/>
<proteinExistence type="predicted"/>
<dbReference type="PANTHER" id="PTHR39600">
    <property type="entry name" value="PEPTIDASE INHIBITOR I78 FAMILY PROTEIN"/>
    <property type="match status" value="1"/>
</dbReference>
<dbReference type="PANTHER" id="PTHR39600:SF1">
    <property type="entry name" value="PEPTIDASE INHIBITOR I78 FAMILY PROTEIN"/>
    <property type="match status" value="1"/>
</dbReference>
<evidence type="ECO:0000313" key="2">
    <source>
        <dbReference type="Proteomes" id="UP000256601"/>
    </source>
</evidence>
<evidence type="ECO:0000313" key="1">
    <source>
        <dbReference type="EMBL" id="RDW27866.1"/>
    </source>
</evidence>